<dbReference type="InterPro" id="IPR050134">
    <property type="entry name" value="NAD-dep_sirtuin_deacylases"/>
</dbReference>
<proteinExistence type="inferred from homology"/>
<feature type="binding site" evidence="3 4">
    <location>
        <position position="138"/>
    </location>
    <ligand>
        <name>Zn(2+)</name>
        <dbReference type="ChEBI" id="CHEBI:29105"/>
    </ligand>
</feature>
<organism evidence="6 7">
    <name type="scientific">Janibacter alkaliphilus</name>
    <dbReference type="NCBI Taxonomy" id="1069963"/>
    <lineage>
        <taxon>Bacteria</taxon>
        <taxon>Bacillati</taxon>
        <taxon>Actinomycetota</taxon>
        <taxon>Actinomycetes</taxon>
        <taxon>Micrococcales</taxon>
        <taxon>Intrasporangiaceae</taxon>
        <taxon>Janibacter</taxon>
    </lineage>
</organism>
<keyword evidence="3 4" id="KW-0479">Metal-binding</keyword>
<evidence type="ECO:0000313" key="6">
    <source>
        <dbReference type="EMBL" id="NYG37599.1"/>
    </source>
</evidence>
<accession>A0A852X3Y0</accession>
<dbReference type="NCBIfam" id="NF001753">
    <property type="entry name" value="PRK00481.1-3"/>
    <property type="match status" value="1"/>
</dbReference>
<feature type="domain" description="Deacetylase sirtuin-type" evidence="5">
    <location>
        <begin position="9"/>
        <end position="264"/>
    </location>
</feature>
<feature type="binding site" evidence="3 4">
    <location>
        <position position="167"/>
    </location>
    <ligand>
        <name>Zn(2+)</name>
        <dbReference type="ChEBI" id="CHEBI:29105"/>
    </ligand>
</feature>
<dbReference type="CDD" id="cd01412">
    <property type="entry name" value="SIRT5_Af1_CobB"/>
    <property type="match status" value="1"/>
</dbReference>
<feature type="binding site" evidence="3 4">
    <location>
        <position position="141"/>
    </location>
    <ligand>
        <name>Zn(2+)</name>
        <dbReference type="ChEBI" id="CHEBI:29105"/>
    </ligand>
</feature>
<evidence type="ECO:0000259" key="5">
    <source>
        <dbReference type="PROSITE" id="PS50305"/>
    </source>
</evidence>
<comment type="cofactor">
    <cofactor evidence="3">
        <name>Zn(2+)</name>
        <dbReference type="ChEBI" id="CHEBI:29105"/>
    </cofactor>
    <text evidence="3">Binds 1 zinc ion per subunit.</text>
</comment>
<feature type="binding site" evidence="3">
    <location>
        <begin position="112"/>
        <end position="115"/>
    </location>
    <ligand>
        <name>NAD(+)</name>
        <dbReference type="ChEBI" id="CHEBI:57540"/>
    </ligand>
</feature>
<dbReference type="InterPro" id="IPR026590">
    <property type="entry name" value="Ssirtuin_cat_dom"/>
</dbReference>
<keyword evidence="3 4" id="KW-0862">Zinc</keyword>
<evidence type="ECO:0000313" key="7">
    <source>
        <dbReference type="Proteomes" id="UP000592181"/>
    </source>
</evidence>
<dbReference type="EMBL" id="JACBZX010000001">
    <property type="protein sequence ID" value="NYG37599.1"/>
    <property type="molecule type" value="Genomic_DNA"/>
</dbReference>
<dbReference type="Gene3D" id="3.40.50.1220">
    <property type="entry name" value="TPP-binding domain"/>
    <property type="match status" value="1"/>
</dbReference>
<dbReference type="Gene3D" id="3.30.1600.10">
    <property type="entry name" value="SIR2/SIRT2 'Small Domain"/>
    <property type="match status" value="1"/>
</dbReference>
<dbReference type="GO" id="GO:0017136">
    <property type="term" value="F:histone deacetylase activity, NAD-dependent"/>
    <property type="evidence" value="ECO:0007669"/>
    <property type="project" value="TreeGrafter"/>
</dbReference>
<dbReference type="Pfam" id="PF02146">
    <property type="entry name" value="SIR2"/>
    <property type="match status" value="1"/>
</dbReference>
<evidence type="ECO:0000256" key="3">
    <source>
        <dbReference type="HAMAP-Rule" id="MF_01121"/>
    </source>
</evidence>
<dbReference type="InterPro" id="IPR027546">
    <property type="entry name" value="Sirtuin_class_III"/>
</dbReference>
<protein>
    <recommendedName>
        <fullName evidence="3">NAD-dependent protein deacylase</fullName>
        <ecNumber evidence="3">2.3.1.286</ecNumber>
    </recommendedName>
    <alternativeName>
        <fullName evidence="3">Regulatory protein SIR2 homolog</fullName>
    </alternativeName>
</protein>
<dbReference type="Proteomes" id="UP000592181">
    <property type="component" value="Unassembled WGS sequence"/>
</dbReference>
<dbReference type="GO" id="GO:0070403">
    <property type="term" value="F:NAD+ binding"/>
    <property type="evidence" value="ECO:0007669"/>
    <property type="project" value="UniProtKB-UniRule"/>
</dbReference>
<comment type="function">
    <text evidence="3">NAD-dependent lysine deacetylase and desuccinylase that specifically removes acetyl and succinyl groups on target proteins. Modulates the activities of several proteins which are inactive in their acylated form.</text>
</comment>
<reference evidence="6 7" key="1">
    <citation type="submission" date="2020-07" db="EMBL/GenBank/DDBJ databases">
        <title>Sequencing the genomes of 1000 actinobacteria strains.</title>
        <authorList>
            <person name="Klenk H.-P."/>
        </authorList>
    </citation>
    <scope>NUCLEOTIDE SEQUENCE [LARGE SCALE GENOMIC DNA]</scope>
    <source>
        <strain evidence="6 7">DSM 24723</strain>
    </source>
</reference>
<name>A0A852X3Y0_9MICO</name>
<dbReference type="PANTHER" id="PTHR11085">
    <property type="entry name" value="NAD-DEPENDENT PROTEIN DEACYLASE SIRTUIN-5, MITOCHONDRIAL-RELATED"/>
    <property type="match status" value="1"/>
</dbReference>
<dbReference type="PROSITE" id="PS50305">
    <property type="entry name" value="SIRTUIN"/>
    <property type="match status" value="1"/>
</dbReference>
<keyword evidence="1" id="KW-0808">Transferase</keyword>
<keyword evidence="7" id="KW-1185">Reference proteome</keyword>
<gene>
    <name evidence="3" type="primary">cobB</name>
    <name evidence="6" type="ORF">BJY28_002068</name>
</gene>
<comment type="catalytic activity">
    <reaction evidence="3">
        <text>N(6)-succinyl-L-lysyl-[protein] + NAD(+) + H2O = 2''-O-succinyl-ADP-D-ribose + nicotinamide + L-lysyl-[protein]</text>
        <dbReference type="Rhea" id="RHEA:47668"/>
        <dbReference type="Rhea" id="RHEA-COMP:9752"/>
        <dbReference type="Rhea" id="RHEA-COMP:11877"/>
        <dbReference type="ChEBI" id="CHEBI:15377"/>
        <dbReference type="ChEBI" id="CHEBI:17154"/>
        <dbReference type="ChEBI" id="CHEBI:29969"/>
        <dbReference type="ChEBI" id="CHEBI:57540"/>
        <dbReference type="ChEBI" id="CHEBI:87830"/>
        <dbReference type="ChEBI" id="CHEBI:87832"/>
    </reaction>
</comment>
<dbReference type="GO" id="GO:0036055">
    <property type="term" value="F:protein-succinyllysine desuccinylase activity"/>
    <property type="evidence" value="ECO:0007669"/>
    <property type="project" value="UniProtKB-UniRule"/>
</dbReference>
<comment type="similarity">
    <text evidence="3">Belongs to the sirtuin family. Class III subfamily.</text>
</comment>
<feature type="binding site" evidence="3">
    <location>
        <position position="82"/>
    </location>
    <ligand>
        <name>substrate</name>
    </ligand>
</feature>
<evidence type="ECO:0000256" key="2">
    <source>
        <dbReference type="ARBA" id="ARBA00023027"/>
    </source>
</evidence>
<dbReference type="EC" id="2.3.1.286" evidence="3"/>
<comment type="subcellular location">
    <subcellularLocation>
        <location evidence="3">Cytoplasm</location>
    </subcellularLocation>
</comment>
<comment type="catalytic activity">
    <reaction evidence="3">
        <text>N(6)-acetyl-L-lysyl-[protein] + NAD(+) + H2O = 2''-O-acetyl-ADP-D-ribose + nicotinamide + L-lysyl-[protein]</text>
        <dbReference type="Rhea" id="RHEA:43636"/>
        <dbReference type="Rhea" id="RHEA-COMP:9752"/>
        <dbReference type="Rhea" id="RHEA-COMP:10731"/>
        <dbReference type="ChEBI" id="CHEBI:15377"/>
        <dbReference type="ChEBI" id="CHEBI:17154"/>
        <dbReference type="ChEBI" id="CHEBI:29969"/>
        <dbReference type="ChEBI" id="CHEBI:57540"/>
        <dbReference type="ChEBI" id="CHEBI:61930"/>
        <dbReference type="ChEBI" id="CHEBI:83767"/>
        <dbReference type="EC" id="2.3.1.286"/>
    </reaction>
</comment>
<keyword evidence="6" id="KW-0378">Hydrolase</keyword>
<evidence type="ECO:0000256" key="4">
    <source>
        <dbReference type="PROSITE-ProRule" id="PRU00236"/>
    </source>
</evidence>
<keyword evidence="3" id="KW-0963">Cytoplasm</keyword>
<comment type="caution">
    <text evidence="3">Lacks conserved residue(s) required for the propagation of feature annotation.</text>
</comment>
<dbReference type="PANTHER" id="PTHR11085:SF10">
    <property type="entry name" value="NAD-DEPENDENT PROTEIN DEACYLASE SIRTUIN-5, MITOCHONDRIAL-RELATED"/>
    <property type="match status" value="1"/>
</dbReference>
<dbReference type="InterPro" id="IPR026591">
    <property type="entry name" value="Sirtuin_cat_small_dom_sf"/>
</dbReference>
<evidence type="ECO:0000256" key="1">
    <source>
        <dbReference type="ARBA" id="ARBA00022679"/>
    </source>
</evidence>
<dbReference type="GO" id="GO:0036054">
    <property type="term" value="F:protein-malonyllysine demalonylase activity"/>
    <property type="evidence" value="ECO:0007669"/>
    <property type="project" value="InterPro"/>
</dbReference>
<feature type="binding site" evidence="3">
    <location>
        <begin position="233"/>
        <end position="235"/>
    </location>
    <ligand>
        <name>NAD(+)</name>
        <dbReference type="ChEBI" id="CHEBI:57540"/>
    </ligand>
</feature>
<dbReference type="InterPro" id="IPR029035">
    <property type="entry name" value="DHS-like_NAD/FAD-binding_dom"/>
</dbReference>
<dbReference type="AlphaFoldDB" id="A0A852X3Y0"/>
<dbReference type="InterPro" id="IPR003000">
    <property type="entry name" value="Sirtuin"/>
</dbReference>
<comment type="caution">
    <text evidence="6">The sequence shown here is derived from an EMBL/GenBank/DDBJ whole genome shotgun (WGS) entry which is preliminary data.</text>
</comment>
<comment type="domain">
    <text evidence="3">2 residues (Tyr-79 and Arg-82) present in a large hydrophobic pocket are probably involved in substrate specificity. They are important for desuccinylation activity, but dispensable for deacetylation activity.</text>
</comment>
<dbReference type="HAMAP" id="MF_01121">
    <property type="entry name" value="Sirtuin_ClassIII"/>
    <property type="match status" value="1"/>
</dbReference>
<feature type="active site" description="Proton acceptor" evidence="3 4">
    <location>
        <position position="130"/>
    </location>
</feature>
<dbReference type="GO" id="GO:0005737">
    <property type="term" value="C:cytoplasm"/>
    <property type="evidence" value="ECO:0007669"/>
    <property type="project" value="UniProtKB-SubCell"/>
</dbReference>
<feature type="binding site" evidence="3">
    <location>
        <begin position="207"/>
        <end position="209"/>
    </location>
    <ligand>
        <name>NAD(+)</name>
        <dbReference type="ChEBI" id="CHEBI:57540"/>
    </ligand>
</feature>
<keyword evidence="2 3" id="KW-0520">NAD</keyword>
<dbReference type="RefSeq" id="WP_179462940.1">
    <property type="nucleotide sequence ID" value="NZ_JACBZX010000001.1"/>
</dbReference>
<dbReference type="SUPFAM" id="SSF52467">
    <property type="entry name" value="DHS-like NAD/FAD-binding domain"/>
    <property type="match status" value="1"/>
</dbReference>
<sequence length="264" mass="27813">MTSDADAVEETQVAGLGEAVDALRGARRVLVLSGAGMSAESGVPTFRDAQTGLWEQVDPTDLATPEAWEQDPPYVWAWYAWRIGRLRAVQPNAGHRALAELAAYREVSIATQNVDDLHERAGSTVLAHVHGSLTDLRCSDCATPHVGPVEVPEDPVERLEPPSCGECGGDVRPGVVWFGEMLPARALAETTAAIEALTEGDVVLVVGTSGVVYPAAGFPAMARAEGATVIEVNPTETEVSDVCDLRLRGTAAQVLPRLVAAITG</sequence>
<feature type="binding site" evidence="3">
    <location>
        <position position="251"/>
    </location>
    <ligand>
        <name>NAD(+)</name>
        <dbReference type="ChEBI" id="CHEBI:57540"/>
    </ligand>
</feature>
<feature type="binding site" evidence="3 4">
    <location>
        <position position="164"/>
    </location>
    <ligand>
        <name>Zn(2+)</name>
        <dbReference type="ChEBI" id="CHEBI:29105"/>
    </ligand>
</feature>
<dbReference type="GO" id="GO:0008270">
    <property type="term" value="F:zinc ion binding"/>
    <property type="evidence" value="ECO:0007669"/>
    <property type="project" value="UniProtKB-UniRule"/>
</dbReference>
<feature type="binding site" evidence="3">
    <location>
        <position position="79"/>
    </location>
    <ligand>
        <name>substrate</name>
    </ligand>
</feature>